<dbReference type="EMBL" id="CAJNJA010080286">
    <property type="protein sequence ID" value="CAE7927182.1"/>
    <property type="molecule type" value="Genomic_DNA"/>
</dbReference>
<dbReference type="PANTHER" id="PTHR10997">
    <property type="entry name" value="IMPORTIN-7, 8, 11"/>
    <property type="match status" value="1"/>
</dbReference>
<dbReference type="PANTHER" id="PTHR10997:SF18">
    <property type="entry name" value="D-IMPORTIN 7_RANBP7"/>
    <property type="match status" value="1"/>
</dbReference>
<sequence>MTSILEPMLNYIARGPIEVIFSGTWAEGSMTYADMVFNMVKKVLHLPGVGSEKDAAAAAELATALFAHATPPVADAWLPAYFAEFWTRVAEVETSDLRQALLVAFATQMWYNPELFLRCTEQRGVTIQLFEVWMQKLSSLRRLKHRKVALLGLVQLLRMAFAQALPANLAQGLPHLVTTLAVQSKETLRLREKAASRRQDEDTESEDGTAEPGQMDQVLRKLQMASDNDDNEDNDSEALSDEGFDGMVHAAGGKLLDLN</sequence>
<gene>
    <name evidence="5" type="primary">SAD2</name>
    <name evidence="5" type="ORF">SNEC2469_LOCUS32148</name>
</gene>
<evidence type="ECO:0000256" key="4">
    <source>
        <dbReference type="SAM" id="MobiDB-lite"/>
    </source>
</evidence>
<feature type="region of interest" description="Disordered" evidence="4">
    <location>
        <begin position="191"/>
        <end position="245"/>
    </location>
</feature>
<feature type="non-terminal residue" evidence="5">
    <location>
        <position position="259"/>
    </location>
</feature>
<comment type="subcellular location">
    <subcellularLocation>
        <location evidence="1">Cytoplasm</location>
    </subcellularLocation>
</comment>
<keyword evidence="3" id="KW-0813">Transport</keyword>
<keyword evidence="3" id="KW-0653">Protein transport</keyword>
<dbReference type="OrthoDB" id="422964at2759"/>
<feature type="compositionally biased region" description="Basic and acidic residues" evidence="4">
    <location>
        <begin position="191"/>
        <end position="200"/>
    </location>
</feature>
<dbReference type="GO" id="GO:0005829">
    <property type="term" value="C:cytosol"/>
    <property type="evidence" value="ECO:0007669"/>
    <property type="project" value="TreeGrafter"/>
</dbReference>
<evidence type="ECO:0000313" key="6">
    <source>
        <dbReference type="Proteomes" id="UP000601435"/>
    </source>
</evidence>
<comment type="caution">
    <text evidence="5">The sequence shown here is derived from an EMBL/GenBank/DDBJ whole genome shotgun (WGS) entry which is preliminary data.</text>
</comment>
<evidence type="ECO:0000256" key="3">
    <source>
        <dbReference type="ARBA" id="ARBA00022927"/>
    </source>
</evidence>
<evidence type="ECO:0000256" key="1">
    <source>
        <dbReference type="ARBA" id="ARBA00004496"/>
    </source>
</evidence>
<protein>
    <submittedName>
        <fullName evidence="5">SAD2 protein</fullName>
    </submittedName>
</protein>
<dbReference type="SUPFAM" id="SSF48371">
    <property type="entry name" value="ARM repeat"/>
    <property type="match status" value="1"/>
</dbReference>
<evidence type="ECO:0000256" key="2">
    <source>
        <dbReference type="ARBA" id="ARBA00022490"/>
    </source>
</evidence>
<accession>A0A813BY45</accession>
<dbReference type="InterPro" id="IPR011989">
    <property type="entry name" value="ARM-like"/>
</dbReference>
<proteinExistence type="predicted"/>
<dbReference type="InterPro" id="IPR016024">
    <property type="entry name" value="ARM-type_fold"/>
</dbReference>
<dbReference type="GO" id="GO:0006606">
    <property type="term" value="P:protein import into nucleus"/>
    <property type="evidence" value="ECO:0007669"/>
    <property type="project" value="TreeGrafter"/>
</dbReference>
<feature type="compositionally biased region" description="Acidic residues" evidence="4">
    <location>
        <begin position="227"/>
        <end position="244"/>
    </location>
</feature>
<keyword evidence="6" id="KW-1185">Reference proteome</keyword>
<dbReference type="AlphaFoldDB" id="A0A813BY45"/>
<organism evidence="5 6">
    <name type="scientific">Symbiodinium necroappetens</name>
    <dbReference type="NCBI Taxonomy" id="1628268"/>
    <lineage>
        <taxon>Eukaryota</taxon>
        <taxon>Sar</taxon>
        <taxon>Alveolata</taxon>
        <taxon>Dinophyceae</taxon>
        <taxon>Suessiales</taxon>
        <taxon>Symbiodiniaceae</taxon>
        <taxon>Symbiodinium</taxon>
    </lineage>
</organism>
<keyword evidence="2" id="KW-0963">Cytoplasm</keyword>
<dbReference type="Proteomes" id="UP000601435">
    <property type="component" value="Unassembled WGS sequence"/>
</dbReference>
<dbReference type="Gene3D" id="1.25.10.10">
    <property type="entry name" value="Leucine-rich Repeat Variant"/>
    <property type="match status" value="1"/>
</dbReference>
<dbReference type="GO" id="GO:0005635">
    <property type="term" value="C:nuclear envelope"/>
    <property type="evidence" value="ECO:0007669"/>
    <property type="project" value="TreeGrafter"/>
</dbReference>
<name>A0A813BY45_9DINO</name>
<reference evidence="5" key="1">
    <citation type="submission" date="2021-02" db="EMBL/GenBank/DDBJ databases">
        <authorList>
            <person name="Dougan E. K."/>
            <person name="Rhodes N."/>
            <person name="Thang M."/>
            <person name="Chan C."/>
        </authorList>
    </citation>
    <scope>NUCLEOTIDE SEQUENCE</scope>
</reference>
<evidence type="ECO:0000313" key="5">
    <source>
        <dbReference type="EMBL" id="CAE7927182.1"/>
    </source>
</evidence>